<keyword evidence="3" id="KW-1185">Reference proteome</keyword>
<accession>A0ABS9YUV5</accession>
<sequence>MIAVVAVALAIWALTSASSDSSATANLPGDPKTRVCTAFNTVAQAVQLNSNLDLGPDPVALEAVAGNARLALVGGGQYLLSRLDAATPPELADPVRSFANDLQDVGIHALAGAVNTEPEQAERMTQADLTRKQITDLCK</sequence>
<evidence type="ECO:0000313" key="2">
    <source>
        <dbReference type="EMBL" id="MCI4675012.1"/>
    </source>
</evidence>
<gene>
    <name evidence="2" type="ORF">K9U37_08935</name>
</gene>
<reference evidence="2" key="1">
    <citation type="journal article" date="2022" name="ISME J.">
        <title>Identification of active gaseous-alkane degraders at natural gas seeps.</title>
        <authorList>
            <person name="Farhan Ul Haque M."/>
            <person name="Hernandez M."/>
            <person name="Crombie A.T."/>
            <person name="Murrell J.C."/>
        </authorList>
    </citation>
    <scope>NUCLEOTIDE SEQUENCE</scope>
    <source>
        <strain evidence="2">ANDR5</strain>
    </source>
</reference>
<keyword evidence="1" id="KW-0732">Signal</keyword>
<organism evidence="2 3">
    <name type="scientific">Candidatus Mycolicibacterium alkanivorans</name>
    <dbReference type="NCBI Taxonomy" id="2954114"/>
    <lineage>
        <taxon>Bacteria</taxon>
        <taxon>Bacillati</taxon>
        <taxon>Actinomycetota</taxon>
        <taxon>Actinomycetes</taxon>
        <taxon>Mycobacteriales</taxon>
        <taxon>Mycobacteriaceae</taxon>
        <taxon>Mycolicibacterium</taxon>
    </lineage>
</organism>
<protein>
    <recommendedName>
        <fullName evidence="4">Alanine and proline rich membrane protein</fullName>
    </recommendedName>
</protein>
<dbReference type="RefSeq" id="WP_243071377.1">
    <property type="nucleotide sequence ID" value="NZ_JAIVFL010000001.1"/>
</dbReference>
<comment type="caution">
    <text evidence="2">The sequence shown here is derived from an EMBL/GenBank/DDBJ whole genome shotgun (WGS) entry which is preliminary data.</text>
</comment>
<feature type="chain" id="PRO_5047096200" description="Alanine and proline rich membrane protein" evidence="1">
    <location>
        <begin position="26"/>
        <end position="139"/>
    </location>
</feature>
<evidence type="ECO:0000313" key="3">
    <source>
        <dbReference type="Proteomes" id="UP001139068"/>
    </source>
</evidence>
<dbReference type="EMBL" id="JAIVFL010000001">
    <property type="protein sequence ID" value="MCI4675012.1"/>
    <property type="molecule type" value="Genomic_DNA"/>
</dbReference>
<evidence type="ECO:0008006" key="4">
    <source>
        <dbReference type="Google" id="ProtNLM"/>
    </source>
</evidence>
<evidence type="ECO:0000256" key="1">
    <source>
        <dbReference type="SAM" id="SignalP"/>
    </source>
</evidence>
<dbReference type="Proteomes" id="UP001139068">
    <property type="component" value="Unassembled WGS sequence"/>
</dbReference>
<proteinExistence type="predicted"/>
<name>A0ABS9YUV5_9MYCO</name>
<feature type="signal peptide" evidence="1">
    <location>
        <begin position="1"/>
        <end position="25"/>
    </location>
</feature>